<comment type="subcellular location">
    <subcellularLocation>
        <location evidence="1">Cell inner membrane</location>
        <topology evidence="1">Multi-pass membrane protein</topology>
    </subcellularLocation>
</comment>
<proteinExistence type="inferred from homology"/>
<feature type="transmembrane region" description="Helical" evidence="1">
    <location>
        <begin position="6"/>
        <end position="28"/>
    </location>
</feature>
<name>A0ABW4KLH7_9BURK</name>
<feature type="transmembrane region" description="Helical" evidence="1">
    <location>
        <begin position="67"/>
        <end position="83"/>
    </location>
</feature>
<keyword evidence="1" id="KW-0997">Cell inner membrane</keyword>
<dbReference type="NCBIfam" id="TIGR00210">
    <property type="entry name" value="gltS"/>
    <property type="match status" value="1"/>
</dbReference>
<keyword evidence="1" id="KW-1133">Transmembrane helix</keyword>
<gene>
    <name evidence="1 3" type="primary">gltS</name>
    <name evidence="3" type="ORF">ACFSF0_00055</name>
</gene>
<keyword evidence="1" id="KW-0406">Ion transport</keyword>
<feature type="transmembrane region" description="Helical" evidence="1">
    <location>
        <begin position="236"/>
        <end position="258"/>
    </location>
</feature>
<feature type="transmembrane region" description="Helical" evidence="1">
    <location>
        <begin position="395"/>
        <end position="418"/>
    </location>
</feature>
<dbReference type="InterPro" id="IPR004445">
    <property type="entry name" value="GltS"/>
</dbReference>
<dbReference type="HAMAP" id="MF_02062">
    <property type="entry name" value="GltS"/>
    <property type="match status" value="1"/>
</dbReference>
<keyword evidence="1" id="KW-0812">Transmembrane</keyword>
<accession>A0ABW4KLH7</accession>
<dbReference type="PANTHER" id="PTHR36178:SF1">
    <property type="entry name" value="SODIUM_GLUTAMATE SYMPORTER"/>
    <property type="match status" value="1"/>
</dbReference>
<feature type="transmembrane region" description="Helical" evidence="1">
    <location>
        <begin position="95"/>
        <end position="120"/>
    </location>
</feature>
<comment type="function">
    <text evidence="1">Catalyzes the sodium-dependent transport of glutamate.</text>
</comment>
<organism evidence="3 4">
    <name type="scientific">Ottowia flava</name>
    <dbReference type="NCBI Taxonomy" id="2675430"/>
    <lineage>
        <taxon>Bacteria</taxon>
        <taxon>Pseudomonadati</taxon>
        <taxon>Pseudomonadota</taxon>
        <taxon>Betaproteobacteria</taxon>
        <taxon>Burkholderiales</taxon>
        <taxon>Comamonadaceae</taxon>
        <taxon>Ottowia</taxon>
    </lineage>
</organism>
<dbReference type="Pfam" id="PF03616">
    <property type="entry name" value="Glt_symporter"/>
    <property type="match status" value="1"/>
</dbReference>
<feature type="transmembrane region" description="Helical" evidence="1">
    <location>
        <begin position="299"/>
        <end position="321"/>
    </location>
</feature>
<keyword evidence="1" id="KW-0769">Symport</keyword>
<keyword evidence="1" id="KW-0472">Membrane</keyword>
<feature type="transmembrane region" description="Helical" evidence="1">
    <location>
        <begin position="40"/>
        <end position="61"/>
    </location>
</feature>
<dbReference type="EMBL" id="JBHUEJ010000002">
    <property type="protein sequence ID" value="MFD1708989.1"/>
    <property type="molecule type" value="Genomic_DNA"/>
</dbReference>
<comment type="caution">
    <text evidence="3">The sequence shown here is derived from an EMBL/GenBank/DDBJ whole genome shotgun (WGS) entry which is preliminary data.</text>
</comment>
<feature type="transmembrane region" description="Helical" evidence="1">
    <location>
        <begin position="270"/>
        <end position="287"/>
    </location>
</feature>
<evidence type="ECO:0000313" key="4">
    <source>
        <dbReference type="Proteomes" id="UP001597304"/>
    </source>
</evidence>
<feature type="transmembrane region" description="Helical" evidence="1">
    <location>
        <begin position="327"/>
        <end position="348"/>
    </location>
</feature>
<keyword evidence="1" id="KW-1003">Cell membrane</keyword>
<keyword evidence="1" id="KW-0739">Sodium transport</keyword>
<evidence type="ECO:0000256" key="1">
    <source>
        <dbReference type="HAMAP-Rule" id="MF_02062"/>
    </source>
</evidence>
<keyword evidence="1" id="KW-0915">Sodium</keyword>
<dbReference type="RefSeq" id="WP_147914424.1">
    <property type="nucleotide sequence ID" value="NZ_JBHUEJ010000002.1"/>
</dbReference>
<dbReference type="PANTHER" id="PTHR36178">
    <property type="entry name" value="SLR0625 PROTEIN"/>
    <property type="match status" value="1"/>
</dbReference>
<keyword evidence="1" id="KW-0813">Transport</keyword>
<evidence type="ECO:0000256" key="2">
    <source>
        <dbReference type="NCBIfam" id="TIGR00210"/>
    </source>
</evidence>
<reference evidence="4" key="1">
    <citation type="journal article" date="2019" name="Int. J. Syst. Evol. Microbiol.">
        <title>The Global Catalogue of Microorganisms (GCM) 10K type strain sequencing project: providing services to taxonomists for standard genome sequencing and annotation.</title>
        <authorList>
            <consortium name="The Broad Institute Genomics Platform"/>
            <consortium name="The Broad Institute Genome Sequencing Center for Infectious Disease"/>
            <person name="Wu L."/>
            <person name="Ma J."/>
        </authorList>
    </citation>
    <scope>NUCLEOTIDE SEQUENCE [LARGE SCALE GENOMIC DNA]</scope>
    <source>
        <strain evidence="4">LMG 29247</strain>
    </source>
</reference>
<evidence type="ECO:0000313" key="3">
    <source>
        <dbReference type="EMBL" id="MFD1708989.1"/>
    </source>
</evidence>
<feature type="transmembrane region" description="Helical" evidence="1">
    <location>
        <begin position="161"/>
        <end position="185"/>
    </location>
</feature>
<protein>
    <recommendedName>
        <fullName evidence="1 2">Sodium/glutamate symporter</fullName>
    </recommendedName>
</protein>
<sequence length="425" mass="44966">MEVQLNGYYTMILATLVLLLGRYLVVKVKFLADFNIPEPVAGGLVAGIIVYVLNLAFGLTFKFQGELQTAFMLMFFSSIGLSADFARLKAGGKPLAIFLVVVAAFIVVQDVVGVSLAAVLGLDPLIGLVAGSITLTGGHGTAGAWGPVLESRYGITGATTLGIATATFGLVAGGLIGGPVAKYLIKKMGHQKLPPPTHQTQAEAVAAAQSLYSTRHAEGTDQPDNAMFDKPDEIRLITASSTIETLALFAACMAFAGLMTTATKGTAIELPTFVWALGGGVIIRNVLTHFFRFDMFDRAIDVFGNASLSLFLAMALLSLRLWELTDLALPVMVILAAQVVVMMAYASWVTFKVMGSNYDAAVLAAGHCGFGMGATPTAIANMQAITDRYGPSYKAFLIVPMVGAFFVDLVNAAVLQLFTQLPFLR</sequence>
<comment type="similarity">
    <text evidence="1">Belongs to the glutamate:Na(+) symporter (ESS) (TC 2.A.27) family.</text>
</comment>
<keyword evidence="1" id="KW-0029">Amino-acid transport</keyword>
<dbReference type="Proteomes" id="UP001597304">
    <property type="component" value="Unassembled WGS sequence"/>
</dbReference>
<feature type="transmembrane region" description="Helical" evidence="1">
    <location>
        <begin position="360"/>
        <end position="383"/>
    </location>
</feature>
<keyword evidence="4" id="KW-1185">Reference proteome</keyword>